<name>A0A5B7FPV1_PORTR</name>
<proteinExistence type="predicted"/>
<reference evidence="1 2" key="1">
    <citation type="submission" date="2019-05" db="EMBL/GenBank/DDBJ databases">
        <title>Another draft genome of Portunus trituberculatus and its Hox gene families provides insights of decapod evolution.</title>
        <authorList>
            <person name="Jeong J.-H."/>
            <person name="Song I."/>
            <person name="Kim S."/>
            <person name="Choi T."/>
            <person name="Kim D."/>
            <person name="Ryu S."/>
            <person name="Kim W."/>
        </authorList>
    </citation>
    <scope>NUCLEOTIDE SEQUENCE [LARGE SCALE GENOMIC DNA]</scope>
    <source>
        <tissue evidence="1">Muscle</tissue>
    </source>
</reference>
<dbReference type="AlphaFoldDB" id="A0A5B7FPV1"/>
<accession>A0A5B7FPV1</accession>
<comment type="caution">
    <text evidence="1">The sequence shown here is derived from an EMBL/GenBank/DDBJ whole genome shotgun (WGS) entry which is preliminary data.</text>
</comment>
<sequence length="179" mass="20133">MGAGLFARVEPRKDKLRQHRGHRYIAVFQEGSARRVVVMMGETLTRRPYVHQTTSSAVSLQNKSTRVAHLVKKSPVESVRQQRWCAAVGDQVARPVMDTPQGPRPVFPATSRKTHYSPAAASLAAQRFISLRAYSCHTLLPGNSNSCRSLTFNKEIRWPHVFTPPGMFSVESRYECVRA</sequence>
<keyword evidence="2" id="KW-1185">Reference proteome</keyword>
<gene>
    <name evidence="1" type="ORF">E2C01_041131</name>
</gene>
<organism evidence="1 2">
    <name type="scientific">Portunus trituberculatus</name>
    <name type="common">Swimming crab</name>
    <name type="synonym">Neptunus trituberculatus</name>
    <dbReference type="NCBI Taxonomy" id="210409"/>
    <lineage>
        <taxon>Eukaryota</taxon>
        <taxon>Metazoa</taxon>
        <taxon>Ecdysozoa</taxon>
        <taxon>Arthropoda</taxon>
        <taxon>Crustacea</taxon>
        <taxon>Multicrustacea</taxon>
        <taxon>Malacostraca</taxon>
        <taxon>Eumalacostraca</taxon>
        <taxon>Eucarida</taxon>
        <taxon>Decapoda</taxon>
        <taxon>Pleocyemata</taxon>
        <taxon>Brachyura</taxon>
        <taxon>Eubrachyura</taxon>
        <taxon>Portunoidea</taxon>
        <taxon>Portunidae</taxon>
        <taxon>Portuninae</taxon>
        <taxon>Portunus</taxon>
    </lineage>
</organism>
<dbReference type="EMBL" id="VSRR010007709">
    <property type="protein sequence ID" value="MPC47387.1"/>
    <property type="molecule type" value="Genomic_DNA"/>
</dbReference>
<dbReference type="Proteomes" id="UP000324222">
    <property type="component" value="Unassembled WGS sequence"/>
</dbReference>
<protein>
    <submittedName>
        <fullName evidence="1">Uncharacterized protein</fullName>
    </submittedName>
</protein>
<evidence type="ECO:0000313" key="1">
    <source>
        <dbReference type="EMBL" id="MPC47387.1"/>
    </source>
</evidence>
<evidence type="ECO:0000313" key="2">
    <source>
        <dbReference type="Proteomes" id="UP000324222"/>
    </source>
</evidence>